<comment type="caution">
    <text evidence="2">The sequence shown here is derived from an EMBL/GenBank/DDBJ whole genome shotgun (WGS) entry which is preliminary data.</text>
</comment>
<accession>A0A2N7W7F9</accession>
<organism evidence="2 3">
    <name type="scientific">Trinickia soli</name>
    <dbReference type="NCBI Taxonomy" id="380675"/>
    <lineage>
        <taxon>Bacteria</taxon>
        <taxon>Pseudomonadati</taxon>
        <taxon>Pseudomonadota</taxon>
        <taxon>Betaproteobacteria</taxon>
        <taxon>Burkholderiales</taxon>
        <taxon>Burkholderiaceae</taxon>
        <taxon>Trinickia</taxon>
    </lineage>
</organism>
<dbReference type="PANTHER" id="PTHR33840:SF1">
    <property type="entry name" value="TLE1 PHOSPHOLIPASE DOMAIN-CONTAINING PROTEIN"/>
    <property type="match status" value="1"/>
</dbReference>
<reference evidence="2 3" key="1">
    <citation type="submission" date="2018-01" db="EMBL/GenBank/DDBJ databases">
        <title>Whole genome analyses suggest that Burkholderia sensu lato contains two further novel genera in the rhizoxinica-symbiotica group Mycetohabitans gen. nov., and Trinickia gen. nov.: implications for the evolution of diazotrophy and nodulation in the Burkholderiaceae.</title>
        <authorList>
            <person name="Estrada-de los Santos P."/>
            <person name="Palmer M."/>
            <person name="Chavez-Ramirez B."/>
            <person name="Beukes C."/>
            <person name="Steenkamp E.T."/>
            <person name="Hirsch A.M."/>
            <person name="Manyaka P."/>
            <person name="Maluk M."/>
            <person name="Lafos M."/>
            <person name="Crook M."/>
            <person name="Gross E."/>
            <person name="Simon M.F."/>
            <person name="Bueno dos Reis Junior F."/>
            <person name="Poole P.S."/>
            <person name="Venter S.N."/>
            <person name="James E.K."/>
        </authorList>
    </citation>
    <scope>NUCLEOTIDE SEQUENCE [LARGE SCALE GENOMIC DNA]</scope>
    <source>
        <strain evidence="2 3">GP25-8</strain>
    </source>
</reference>
<keyword evidence="3" id="KW-1185">Reference proteome</keyword>
<evidence type="ECO:0000259" key="1">
    <source>
        <dbReference type="Pfam" id="PF09994"/>
    </source>
</evidence>
<dbReference type="PANTHER" id="PTHR33840">
    <property type="match status" value="1"/>
</dbReference>
<protein>
    <recommendedName>
        <fullName evidence="1">T6SS Phospholipase effector Tle1-like catalytic domain-containing protein</fullName>
    </recommendedName>
</protein>
<gene>
    <name evidence="2" type="ORF">C0Z19_10260</name>
</gene>
<dbReference type="Proteomes" id="UP000235347">
    <property type="component" value="Unassembled WGS sequence"/>
</dbReference>
<dbReference type="EMBL" id="PNYB01000007">
    <property type="protein sequence ID" value="PMS25324.1"/>
    <property type="molecule type" value="Genomic_DNA"/>
</dbReference>
<evidence type="ECO:0000313" key="2">
    <source>
        <dbReference type="EMBL" id="PMS25324.1"/>
    </source>
</evidence>
<dbReference type="InterPro" id="IPR018712">
    <property type="entry name" value="Tle1-like_cat"/>
</dbReference>
<dbReference type="Pfam" id="PF09994">
    <property type="entry name" value="T6SS_Tle1-like_cat"/>
    <property type="match status" value="1"/>
</dbReference>
<proteinExistence type="predicted"/>
<evidence type="ECO:0000313" key="3">
    <source>
        <dbReference type="Proteomes" id="UP000235347"/>
    </source>
</evidence>
<name>A0A2N7W7F9_9BURK</name>
<dbReference type="AlphaFoldDB" id="A0A2N7W7F9"/>
<feature type="domain" description="T6SS Phospholipase effector Tle1-like catalytic" evidence="1">
    <location>
        <begin position="281"/>
        <end position="397"/>
    </location>
</feature>
<sequence>MHVTEDKRAYVQIRQNHGSTEPMNEEISLLRAAAHPNHTEGVTETGPSRWYRPDKCEFCIEIGVFFDGTGNNQDWAEPGLGGATQLQRKKDSNVARLYRAYPDNKRKGYYPLYIPGVGTPFPEIGEDGPRTLGMGFGAGGNARILFGMLHILNAMHGSLDNYDTPMIDERTVKALCTNGWLPLQNPDEAAARRISPADLRALEMVDMKHEGGLLTMGGISHRTKFLKQQFAQLAQRIADTRAPKLVEVFIDVFGFSRGAAQARVFCNWLDECFEGDTLGGVKAHIRFLGIFDTVAAVSLGPAAGRWTDGHYDWGEPKNLRLSPRVRHCEHYVAMHEQRESFPLDDICAPGEAMPPRCRQFRFPGMHSDLGGGYLPEEQGKNGGEDENKLARIPLNMLYQAARAARVPLDSDNATVVDGWNAFAISDRLQSDYTAFIQANGTGVRAISDCLIDILAWRYLHRHVYETLPFFQNAGDGDKEDLLGAHRIFMNDIGEVYDAQIQLRDAKEAVGSAKLSLRGRIFRLKAAEHQYAQAAQAKKSIPKARREILEKVVQRQPGDVELTFFNTYCHDSYAGFKPLDTAIVGTLFSRNAPWESGGYLRYRTRYAGENLRLAMHELHQKHRATAAAA</sequence>